<dbReference type="Pfam" id="PF22664">
    <property type="entry name" value="TRI-like_N"/>
    <property type="match status" value="1"/>
</dbReference>
<dbReference type="Pfam" id="PF02458">
    <property type="entry name" value="Transferase"/>
    <property type="match status" value="1"/>
</dbReference>
<feature type="domain" description="Carrier" evidence="2">
    <location>
        <begin position="963"/>
        <end position="1041"/>
    </location>
</feature>
<reference evidence="3 4" key="1">
    <citation type="journal article" date="2013" name="PLoS Genet.">
        <title>Comparative genome structure, secondary metabolite, and effector coding capacity across Cochliobolus pathogens.</title>
        <authorList>
            <person name="Condon B.J."/>
            <person name="Leng Y."/>
            <person name="Wu D."/>
            <person name="Bushley K.E."/>
            <person name="Ohm R.A."/>
            <person name="Otillar R."/>
            <person name="Martin J."/>
            <person name="Schackwitz W."/>
            <person name="Grimwood J."/>
            <person name="MohdZainudin N."/>
            <person name="Xue C."/>
            <person name="Wang R."/>
            <person name="Manning V.A."/>
            <person name="Dhillon B."/>
            <person name="Tu Z.J."/>
            <person name="Steffenson B.J."/>
            <person name="Salamov A."/>
            <person name="Sun H."/>
            <person name="Lowry S."/>
            <person name="LaButti K."/>
            <person name="Han J."/>
            <person name="Copeland A."/>
            <person name="Lindquist E."/>
            <person name="Barry K."/>
            <person name="Schmutz J."/>
            <person name="Baker S.E."/>
            <person name="Ciuffetti L.M."/>
            <person name="Grigoriev I.V."/>
            <person name="Zhong S."/>
            <person name="Turgeon B.G."/>
        </authorList>
    </citation>
    <scope>NUCLEOTIDE SEQUENCE [LARGE SCALE GENOMIC DNA]</scope>
    <source>
        <strain evidence="3 4">26-R-13</strain>
    </source>
</reference>
<dbReference type="PANTHER" id="PTHR37285">
    <property type="entry name" value="SPORE WALL MATURATION PROTEIN DIT1"/>
    <property type="match status" value="1"/>
</dbReference>
<dbReference type="GeneID" id="19144501"/>
<keyword evidence="1" id="KW-0808">Transferase</keyword>
<dbReference type="PROSITE" id="PS00455">
    <property type="entry name" value="AMP_BINDING"/>
    <property type="match status" value="1"/>
</dbReference>
<evidence type="ECO:0000256" key="1">
    <source>
        <dbReference type="ARBA" id="ARBA00022679"/>
    </source>
</evidence>
<gene>
    <name evidence="3" type="ORF">COCCADRAFT_112729</name>
</gene>
<accession>W6XW80</accession>
<dbReference type="InterPro" id="IPR023213">
    <property type="entry name" value="CAT-like_dom_sf"/>
</dbReference>
<dbReference type="EMBL" id="KI965024">
    <property type="protein sequence ID" value="EUC27039.1"/>
    <property type="molecule type" value="Genomic_DNA"/>
</dbReference>
<dbReference type="Pfam" id="PF00550">
    <property type="entry name" value="PP-binding"/>
    <property type="match status" value="1"/>
</dbReference>
<dbReference type="OrthoDB" id="429813at2759"/>
<dbReference type="GO" id="GO:0016740">
    <property type="term" value="F:transferase activity"/>
    <property type="evidence" value="ECO:0007669"/>
    <property type="project" value="UniProtKB-KW"/>
</dbReference>
<sequence>MEPRSCPLLQQGDAPVSFVTHQTKDVCNRILEIMFDHALDKFDDSKERLVAGKQFFSSVINKYVQTGERIEACLPAFPFKSANKVYKVLGSLPDKAEELALERLNNMCVRIKQVYKPGASVTIISDGIIYNDLLSISDRETWAYGEALRQMAVEKKFTYIAFARLRDILDFPLPEKMREITYVANCTNFRRLLMNKHGRLGIDIDREIMDNPDTKLTYLGYRKFLESDLRYIFNTGDSAGRNQYKRDVKYLAKQMLIRGYAFAGAVKNAFPNHLRLSIHESIGEQKLSISLLNTRTGYTTPWHCSVAQLANGEWLSAPKGEFEQDPRLELVYENGRPSYFMENLETASMTGINEENASYLKAGKLFNGTQNGYSLPRSTIQENGSSLVTSHGNSSTNSFFENENSAGSGPVVSFTEQDEPSYGRRLIPQIMDQLAVTHPDRIIFSLTTTSGNDLKFKDISAKAFKEAVDKIAWWLYKKIGPSSTVQPIGYIGPHDLRHVLLTYACAKAGYAVLNLSPKNSTKGALAVIDATKCKIWAKASEVDAAPLVEDFLQQRTMNLLQIPLLEYLLDAKNTKPFPYTETFEQAANKPFCYLHTSGSTGVPKPIPWTHALIGTMDAIRLLPSVDGMLPWSHDWKEGDQIYSSFPMCHGAGIIMNILMPALYELHCILGPPNVIPSIPLIDKLIDCSRINIWSLVPSLADELGEAPDVLTKLKSPPNKFIVASGGPVNPSSTGKVNEAIRVLNLTGTTEGLFIGNLVVDREDWFWFAFHPYSGFEFKEVEPGLFEHWIHRNEHASLFQGIFHTFPEKESINFKDLYRKHPTKPNLWAFGGRNDDLVVLSTGYKIFPQEIEALISTHPAIEGCLAIGSHKTHAGLLIELKDPSVKTDKMTDSIWSTIKAHMSSSKYPVQFSRDYVIFAQPDKPFVRTDKRTIKRKDTLLLYEDYIKRLYSIRSNEITFKIDTSSMLKLQQSVREVFASSLPAMWEASPDDDFFALGLDSLGVSAAVKAIQEATKGLKKLAPRHIYANPTLGKFTAALKSMIAEEEDAKAGRKQIKSRESKIQEMIIQRRAHQSFRLNPLDYISAGTYMWFVFYLPLAAGVTFEEAFENLQKGLDRTLKLMPALGGKLIRCPEDEIGYKNGELSVAVPPLDYPTRSRLVYKDLSDVLPSFEALRKGGFVTSALGDVQTLTPDAFCSIGKDILITQANFINGGCIISVNVDHACLDGAGLVIAAKAWAENCRYLQGDSSALCEWYDPMSLDHSIPEVLHELEGYTRPVEEIDASAWDFLPLSPPEDILAKQPTQSGTLPLRFSAERMTPFPNKWKTLGDRKLNRTSLSIPPEKMRKLKEHIGRGLGEKAVMPSTSDIVQAFIWRTALKARYAVAKKNGREFGMDECCILEAATDGRPYFSPLLPLSYMGVMLYFNRTSMPIEKLCSTHTSILDIVKVLRSSAARITPSLVHDAFSLLQVVSDYTKTSIASVGLDNMHTMVTNMMLFPLNEINFGERYFANKGSPERMGPVTERQDRLLRFMVIYPLRPDGGVDVSIGTFPEDREMLLQDDEFTMYADLVDVAA</sequence>
<dbReference type="Gene3D" id="1.10.1200.10">
    <property type="entry name" value="ACP-like"/>
    <property type="match status" value="1"/>
</dbReference>
<dbReference type="Pfam" id="PF23562">
    <property type="entry name" value="AMP-binding_C_3"/>
    <property type="match status" value="1"/>
</dbReference>
<dbReference type="HOGENOM" id="CLU_001116_0_0_1"/>
<dbReference type="InterPro" id="IPR054710">
    <property type="entry name" value="Tri101-like_N"/>
</dbReference>
<dbReference type="Proteomes" id="UP000053841">
    <property type="component" value="Unassembled WGS sequence"/>
</dbReference>
<organism evidence="3 4">
    <name type="scientific">Cochliobolus carbonum (strain 26-R-13)</name>
    <name type="common">Maize leaf spot fungus</name>
    <name type="synonym">Bipolaris zeicola</name>
    <dbReference type="NCBI Taxonomy" id="930089"/>
    <lineage>
        <taxon>Eukaryota</taxon>
        <taxon>Fungi</taxon>
        <taxon>Dikarya</taxon>
        <taxon>Ascomycota</taxon>
        <taxon>Pezizomycotina</taxon>
        <taxon>Dothideomycetes</taxon>
        <taxon>Pleosporomycetidae</taxon>
        <taxon>Pleosporales</taxon>
        <taxon>Pleosporineae</taxon>
        <taxon>Pleosporaceae</taxon>
        <taxon>Bipolaris</taxon>
    </lineage>
</organism>
<protein>
    <recommendedName>
        <fullName evidence="2">Carrier domain-containing protein</fullName>
    </recommendedName>
</protein>
<dbReference type="Pfam" id="PF00501">
    <property type="entry name" value="AMP-binding"/>
    <property type="match status" value="1"/>
</dbReference>
<dbReference type="Pfam" id="PF05141">
    <property type="entry name" value="DIT1_PvcA"/>
    <property type="match status" value="1"/>
</dbReference>
<dbReference type="SUPFAM" id="SSF56801">
    <property type="entry name" value="Acetyl-CoA synthetase-like"/>
    <property type="match status" value="1"/>
</dbReference>
<dbReference type="eggNOG" id="ENOG502QRI9">
    <property type="taxonomic scope" value="Eukaryota"/>
</dbReference>
<dbReference type="InterPro" id="IPR020845">
    <property type="entry name" value="AMP-binding_CS"/>
</dbReference>
<name>W6XW80_COCC2</name>
<dbReference type="Gene3D" id="3.30.559.10">
    <property type="entry name" value="Chloramphenicol acetyltransferase-like domain"/>
    <property type="match status" value="2"/>
</dbReference>
<dbReference type="InterPro" id="IPR009081">
    <property type="entry name" value="PP-bd_ACP"/>
</dbReference>
<evidence type="ECO:0000259" key="2">
    <source>
        <dbReference type="PROSITE" id="PS50075"/>
    </source>
</evidence>
<dbReference type="InterPro" id="IPR042099">
    <property type="entry name" value="ANL_N_sf"/>
</dbReference>
<dbReference type="PANTHER" id="PTHR37285:SF5">
    <property type="entry name" value="SPORE WALL MATURATION PROTEIN DIT1"/>
    <property type="match status" value="1"/>
</dbReference>
<dbReference type="KEGG" id="bze:COCCADRAFT_112729"/>
<evidence type="ECO:0000313" key="4">
    <source>
        <dbReference type="Proteomes" id="UP000053841"/>
    </source>
</evidence>
<dbReference type="PROSITE" id="PS50075">
    <property type="entry name" value="CARRIER"/>
    <property type="match status" value="1"/>
</dbReference>
<dbReference type="SUPFAM" id="SSF47336">
    <property type="entry name" value="ACP-like"/>
    <property type="match status" value="1"/>
</dbReference>
<dbReference type="Gene3D" id="3.40.50.12780">
    <property type="entry name" value="N-terminal domain of ligase-like"/>
    <property type="match status" value="1"/>
</dbReference>
<evidence type="ECO:0000313" key="3">
    <source>
        <dbReference type="EMBL" id="EUC27039.1"/>
    </source>
</evidence>
<dbReference type="RefSeq" id="XP_007718658.1">
    <property type="nucleotide sequence ID" value="XM_007720468.1"/>
</dbReference>
<dbReference type="InterPro" id="IPR000873">
    <property type="entry name" value="AMP-dep_synth/lig_dom"/>
</dbReference>
<proteinExistence type="predicted"/>
<dbReference type="InterPro" id="IPR036736">
    <property type="entry name" value="ACP-like_sf"/>
</dbReference>
<dbReference type="InterPro" id="IPR007817">
    <property type="entry name" value="Isocyanide_synthase_DIT1"/>
</dbReference>
<keyword evidence="4" id="KW-1185">Reference proteome</keyword>